<dbReference type="PANTHER" id="PTHR21660">
    <property type="entry name" value="THIOESTERASE SUPERFAMILY MEMBER-RELATED"/>
    <property type="match status" value="1"/>
</dbReference>
<evidence type="ECO:0000259" key="3">
    <source>
        <dbReference type="Pfam" id="PF03061"/>
    </source>
</evidence>
<name>A0A4S2MT03_9PEZI</name>
<dbReference type="InParanoid" id="A0A4S2MT03"/>
<gene>
    <name evidence="4" type="ORF">EX30DRAFT_342236</name>
</gene>
<evidence type="ECO:0000313" key="5">
    <source>
        <dbReference type="Proteomes" id="UP000298138"/>
    </source>
</evidence>
<feature type="domain" description="Thioesterase" evidence="3">
    <location>
        <begin position="61"/>
        <end position="140"/>
    </location>
</feature>
<keyword evidence="5" id="KW-1185">Reference proteome</keyword>
<comment type="similarity">
    <text evidence="1">Belongs to the thioesterase PaaI family.</text>
</comment>
<dbReference type="Proteomes" id="UP000298138">
    <property type="component" value="Unassembled WGS sequence"/>
</dbReference>
<dbReference type="CDD" id="cd03443">
    <property type="entry name" value="PaaI_thioesterase"/>
    <property type="match status" value="1"/>
</dbReference>
<protein>
    <submittedName>
        <fullName evidence="4">Thioesterase/thiol ester dehydrase-isomerase</fullName>
    </submittedName>
</protein>
<dbReference type="InterPro" id="IPR039298">
    <property type="entry name" value="ACOT13"/>
</dbReference>
<dbReference type="Gene3D" id="3.10.129.10">
    <property type="entry name" value="Hotdog Thioesterase"/>
    <property type="match status" value="1"/>
</dbReference>
<dbReference type="SUPFAM" id="SSF54637">
    <property type="entry name" value="Thioesterase/thiol ester dehydrase-isomerase"/>
    <property type="match status" value="1"/>
</dbReference>
<dbReference type="NCBIfam" id="TIGR00369">
    <property type="entry name" value="unchar_dom_1"/>
    <property type="match status" value="1"/>
</dbReference>
<dbReference type="GO" id="GO:0016853">
    <property type="term" value="F:isomerase activity"/>
    <property type="evidence" value="ECO:0007669"/>
    <property type="project" value="UniProtKB-KW"/>
</dbReference>
<dbReference type="OrthoDB" id="2831072at2759"/>
<dbReference type="InterPro" id="IPR003736">
    <property type="entry name" value="PAAI_dom"/>
</dbReference>
<dbReference type="GO" id="GO:0047617">
    <property type="term" value="F:fatty acyl-CoA hydrolase activity"/>
    <property type="evidence" value="ECO:0007669"/>
    <property type="project" value="InterPro"/>
</dbReference>
<dbReference type="PANTHER" id="PTHR21660:SF9">
    <property type="entry name" value="THIOESTERASE DOMAIN-CONTAINING PROTEIN"/>
    <property type="match status" value="1"/>
</dbReference>
<dbReference type="STRING" id="341454.A0A4S2MT03"/>
<evidence type="ECO:0000313" key="4">
    <source>
        <dbReference type="EMBL" id="TGZ79599.1"/>
    </source>
</evidence>
<dbReference type="AlphaFoldDB" id="A0A4S2MT03"/>
<accession>A0A4S2MT03</accession>
<dbReference type="InterPro" id="IPR006683">
    <property type="entry name" value="Thioestr_dom"/>
</dbReference>
<organism evidence="4 5">
    <name type="scientific">Ascodesmis nigricans</name>
    <dbReference type="NCBI Taxonomy" id="341454"/>
    <lineage>
        <taxon>Eukaryota</taxon>
        <taxon>Fungi</taxon>
        <taxon>Dikarya</taxon>
        <taxon>Ascomycota</taxon>
        <taxon>Pezizomycotina</taxon>
        <taxon>Pezizomycetes</taxon>
        <taxon>Pezizales</taxon>
        <taxon>Ascodesmidaceae</taxon>
        <taxon>Ascodesmis</taxon>
    </lineage>
</organism>
<keyword evidence="4" id="KW-0413">Isomerase</keyword>
<keyword evidence="2" id="KW-0378">Hydrolase</keyword>
<evidence type="ECO:0000256" key="1">
    <source>
        <dbReference type="ARBA" id="ARBA00008324"/>
    </source>
</evidence>
<reference evidence="4 5" key="1">
    <citation type="submission" date="2019-04" db="EMBL/GenBank/DDBJ databases">
        <title>Comparative genomics and transcriptomics to analyze fruiting body development in filamentous ascomycetes.</title>
        <authorList>
            <consortium name="DOE Joint Genome Institute"/>
            <person name="Lutkenhaus R."/>
            <person name="Traeger S."/>
            <person name="Breuer J."/>
            <person name="Kuo A."/>
            <person name="Lipzen A."/>
            <person name="Pangilinan J."/>
            <person name="Dilworth D."/>
            <person name="Sandor L."/>
            <person name="Poggeler S."/>
            <person name="Barry K."/>
            <person name="Grigoriev I.V."/>
            <person name="Nowrousian M."/>
        </authorList>
    </citation>
    <scope>NUCLEOTIDE SEQUENCE [LARGE SCALE GENOMIC DNA]</scope>
    <source>
        <strain evidence="4 5">CBS 389.68</strain>
    </source>
</reference>
<dbReference type="EMBL" id="ML220130">
    <property type="protein sequence ID" value="TGZ79599.1"/>
    <property type="molecule type" value="Genomic_DNA"/>
</dbReference>
<sequence length="166" mass="17541">MPYLRFSPKAGHLIEPLLTIFCQGFDHDLMSNHLQVVSATAAPKGTVTFSLTVPPTYGNRMGNLHGGAAALIFDVCTTSALAPIAKPGYWQYAGVTRQLSCSYLRPVPVGSTVTVYAEVVHAGRRVATIKGEIRDKNGNVAVTCEHLKVSIDPVGGAAPPKVGGKL</sequence>
<dbReference type="InterPro" id="IPR029069">
    <property type="entry name" value="HotDog_dom_sf"/>
</dbReference>
<evidence type="ECO:0000256" key="2">
    <source>
        <dbReference type="ARBA" id="ARBA00022801"/>
    </source>
</evidence>
<proteinExistence type="inferred from homology"/>
<dbReference type="Pfam" id="PF03061">
    <property type="entry name" value="4HBT"/>
    <property type="match status" value="1"/>
</dbReference>